<comment type="caution">
    <text evidence="2">The sequence shown here is derived from an EMBL/GenBank/DDBJ whole genome shotgun (WGS) entry which is preliminary data.</text>
</comment>
<keyword evidence="1" id="KW-1133">Transmembrane helix</keyword>
<evidence type="ECO:0000313" key="2">
    <source>
        <dbReference type="EMBL" id="OSM07048.1"/>
    </source>
</evidence>
<dbReference type="Proteomes" id="UP000194003">
    <property type="component" value="Unassembled WGS sequence"/>
</dbReference>
<reference evidence="2 3" key="1">
    <citation type="journal article" date="2016" name="BMC Genomics">
        <title>Combined genomic and structural analyses of a cultured magnetotactic bacterium reveals its niche adaptation to a dynamic environment.</title>
        <authorList>
            <person name="Araujo A.C."/>
            <person name="Morillo V."/>
            <person name="Cypriano J."/>
            <person name="Teixeira L.C."/>
            <person name="Leao P."/>
            <person name="Lyra S."/>
            <person name="Almeida L.G."/>
            <person name="Bazylinski D.A."/>
            <person name="Vasconcellos A.T."/>
            <person name="Abreu F."/>
            <person name="Lins U."/>
        </authorList>
    </citation>
    <scope>NUCLEOTIDE SEQUENCE [LARGE SCALE GENOMIC DNA]</scope>
    <source>
        <strain evidence="2 3">IT-1</strain>
    </source>
</reference>
<dbReference type="EMBL" id="LVJN01000015">
    <property type="protein sequence ID" value="OSM07048.1"/>
    <property type="molecule type" value="Genomic_DNA"/>
</dbReference>
<organism evidence="2 3">
    <name type="scientific">Magnetofaba australis IT-1</name>
    <dbReference type="NCBI Taxonomy" id="1434232"/>
    <lineage>
        <taxon>Bacteria</taxon>
        <taxon>Pseudomonadati</taxon>
        <taxon>Pseudomonadota</taxon>
        <taxon>Magnetococcia</taxon>
        <taxon>Magnetococcales</taxon>
        <taxon>Magnetococcaceae</taxon>
        <taxon>Magnetofaba</taxon>
    </lineage>
</organism>
<keyword evidence="3" id="KW-1185">Reference proteome</keyword>
<dbReference type="AlphaFoldDB" id="A0A1Y2K8I1"/>
<sequence length="71" mass="7692">MGATWRDWLRRILTVVGALMILGGYHLLTHGTDRITVDNAADVAARAQDGMLLAIFGGLALLVALFLKNRS</sequence>
<proteinExistence type="predicted"/>
<protein>
    <submittedName>
        <fullName evidence="2">Uncharacterized protein</fullName>
    </submittedName>
</protein>
<keyword evidence="1" id="KW-0472">Membrane</keyword>
<evidence type="ECO:0000313" key="3">
    <source>
        <dbReference type="Proteomes" id="UP000194003"/>
    </source>
</evidence>
<dbReference type="STRING" id="1434232.MAIT1_00040"/>
<gene>
    <name evidence="2" type="ORF">MAIT1_00040</name>
</gene>
<accession>A0A1Y2K8I1</accession>
<feature type="transmembrane region" description="Helical" evidence="1">
    <location>
        <begin position="12"/>
        <end position="30"/>
    </location>
</feature>
<dbReference type="RefSeq" id="WP_085440974.1">
    <property type="nucleotide sequence ID" value="NZ_LVJN01000015.1"/>
</dbReference>
<evidence type="ECO:0000256" key="1">
    <source>
        <dbReference type="SAM" id="Phobius"/>
    </source>
</evidence>
<keyword evidence="1" id="KW-0812">Transmembrane</keyword>
<feature type="transmembrane region" description="Helical" evidence="1">
    <location>
        <begin position="50"/>
        <end position="67"/>
    </location>
</feature>
<name>A0A1Y2K8I1_9PROT</name>